<sequence>MRSALRIQASALMLAMMMPLVHVHAAEDDSEPTVETLREDVAKLNQELEDFTTERRERLMTDIEDVLDAIDGRIAALENKLQDGWSKADKLTRAQAQTALASLRRERSRVDEWYQRMQDSADFTWESMKDGFNDAFDTLSEDWQSAEEKVREAGEED</sequence>
<evidence type="ECO:0000256" key="2">
    <source>
        <dbReference type="SAM" id="SignalP"/>
    </source>
</evidence>
<feature type="chain" id="PRO_5011739202" evidence="2">
    <location>
        <begin position="26"/>
        <end position="157"/>
    </location>
</feature>
<dbReference type="OrthoDB" id="7865349at2"/>
<accession>A0A1I3VME2</accession>
<reference evidence="3 4" key="1">
    <citation type="submission" date="2016-10" db="EMBL/GenBank/DDBJ databases">
        <authorList>
            <person name="de Groot N.N."/>
        </authorList>
    </citation>
    <scope>NUCLEOTIDE SEQUENCE [LARGE SCALE GENOMIC DNA]</scope>
    <source>
        <strain evidence="3 4">IBRC-M 10445</strain>
    </source>
</reference>
<feature type="coiled-coil region" evidence="1">
    <location>
        <begin position="34"/>
        <end position="80"/>
    </location>
</feature>
<dbReference type="Gene3D" id="1.20.5.1230">
    <property type="entry name" value="Apolipoprotein A-I"/>
    <property type="match status" value="1"/>
</dbReference>
<dbReference type="EMBL" id="FOSC01000008">
    <property type="protein sequence ID" value="SFJ95427.1"/>
    <property type="molecule type" value="Genomic_DNA"/>
</dbReference>
<dbReference type="AlphaFoldDB" id="A0A1I3VME2"/>
<dbReference type="Proteomes" id="UP000199445">
    <property type="component" value="Unassembled WGS sequence"/>
</dbReference>
<protein>
    <submittedName>
        <fullName evidence="3">Uncharacterized protein</fullName>
    </submittedName>
</protein>
<keyword evidence="1" id="KW-0175">Coiled coil</keyword>
<proteinExistence type="predicted"/>
<name>A0A1I3VME2_9GAMM</name>
<evidence type="ECO:0000313" key="4">
    <source>
        <dbReference type="Proteomes" id="UP000199445"/>
    </source>
</evidence>
<organism evidence="3 4">
    <name type="scientific">Marinobacter persicus</name>
    <dbReference type="NCBI Taxonomy" id="930118"/>
    <lineage>
        <taxon>Bacteria</taxon>
        <taxon>Pseudomonadati</taxon>
        <taxon>Pseudomonadota</taxon>
        <taxon>Gammaproteobacteria</taxon>
        <taxon>Pseudomonadales</taxon>
        <taxon>Marinobacteraceae</taxon>
        <taxon>Marinobacter</taxon>
    </lineage>
</organism>
<keyword evidence="4" id="KW-1185">Reference proteome</keyword>
<feature type="signal peptide" evidence="2">
    <location>
        <begin position="1"/>
        <end position="25"/>
    </location>
</feature>
<evidence type="ECO:0000313" key="3">
    <source>
        <dbReference type="EMBL" id="SFJ95427.1"/>
    </source>
</evidence>
<dbReference type="RefSeq" id="WP_143072208.1">
    <property type="nucleotide sequence ID" value="NZ_BMYN01000011.1"/>
</dbReference>
<dbReference type="SUPFAM" id="SSF58113">
    <property type="entry name" value="Apolipoprotein A-I"/>
    <property type="match status" value="1"/>
</dbReference>
<gene>
    <name evidence="3" type="ORF">SAMN05216429_10823</name>
</gene>
<keyword evidence="2" id="KW-0732">Signal</keyword>
<evidence type="ECO:0000256" key="1">
    <source>
        <dbReference type="SAM" id="Coils"/>
    </source>
</evidence>